<evidence type="ECO:0000313" key="3">
    <source>
        <dbReference type="Proteomes" id="UP000748756"/>
    </source>
</evidence>
<proteinExistence type="predicted"/>
<feature type="compositionally biased region" description="Low complexity" evidence="1">
    <location>
        <begin position="646"/>
        <end position="665"/>
    </location>
</feature>
<dbReference type="Proteomes" id="UP000748756">
    <property type="component" value="Unassembled WGS sequence"/>
</dbReference>
<evidence type="ECO:0000256" key="1">
    <source>
        <dbReference type="SAM" id="MobiDB-lite"/>
    </source>
</evidence>
<name>A0A9P5VAI5_9FUNG</name>
<feature type="compositionally biased region" description="Polar residues" evidence="1">
    <location>
        <begin position="668"/>
        <end position="678"/>
    </location>
</feature>
<dbReference type="EMBL" id="JAAAUQ010000515">
    <property type="protein sequence ID" value="KAF9149554.1"/>
    <property type="molecule type" value="Genomic_DNA"/>
</dbReference>
<dbReference type="Gene3D" id="3.80.10.10">
    <property type="entry name" value="Ribonuclease Inhibitor"/>
    <property type="match status" value="1"/>
</dbReference>
<comment type="caution">
    <text evidence="2">The sequence shown here is derived from an EMBL/GenBank/DDBJ whole genome shotgun (WGS) entry which is preliminary data.</text>
</comment>
<protein>
    <recommendedName>
        <fullName evidence="4">F-box domain-containing protein</fullName>
    </recommendedName>
</protein>
<sequence length="798" mass="92469">MDPLSRLPIECLQHILRILNNDDNFAAMARLLRTNKHIASVTLTFLYRDPFRLKADKVKTWERRRSRPKYYDKLIRMLLSRLPRASLPKSLSLLFTADSADSSSSLDYLAHIRHLNIPLRDRSGLKELLRQYYQVVLHQETLWSLAYPILEQLQSFSIPMHFFNRYHSVVNRFQSLELVRFMTSDVFEPVFDEDVDTDSDTDSESDSKNGKEYMMQRRDELVQEMKCFVQDHIRFFKGRLKFVRWREDGVWKRTDEEFIDRVQLDFYRLLPPLCNPTHLTSDNWLQFSIHPQTIDLAHVREFSSIDLPKTWEDIICNNQSILQRCRALERICLDTMYAGTFKWAVQEKNKTEQEPVRNIATKNDRVGQQALEQDETLSSAHRIRDLVPLKSVNIRHSDSLGADDINDVLFAFNHTLQELSIVEWCYSNLDRPKSCHIRHGLVHFPALTLLNLSLGSERLVLDTGLLSHCPNLITVHLRDMTLTYSCRDIAPCLPAHLDCLEVLQLVGWSALTFNPATFSSTTRLRHLNMEVFPWHTDRGYYPRKFIPPVEELNRSYSIQDGPSLITIAAIATDLEPEIIRPRWTWDWHLPFLISIDLASEFAYLFEFKMLHGCPALEILSLDIRSTIPGTHTRVISESDLFVTTSINTSTGNNNNNNNNNSNNGSLPPVQQQSTTERQRLCSSTVTTLNLRGGWVIDKEIMPQLLAGMFPNVKDLYVTDWNLPAMEGLVKLFRDMSIKYDDASLNVHIFLRPTSEEMARLGIVAYQENANPADYLSLRLLHVSNTDEYRLLKSPPSFP</sequence>
<accession>A0A9P5VAI5</accession>
<dbReference type="SUPFAM" id="SSF52047">
    <property type="entry name" value="RNI-like"/>
    <property type="match status" value="1"/>
</dbReference>
<evidence type="ECO:0008006" key="4">
    <source>
        <dbReference type="Google" id="ProtNLM"/>
    </source>
</evidence>
<dbReference type="OrthoDB" id="2408567at2759"/>
<feature type="region of interest" description="Disordered" evidence="1">
    <location>
        <begin position="646"/>
        <end position="678"/>
    </location>
</feature>
<dbReference type="InterPro" id="IPR032675">
    <property type="entry name" value="LRR_dom_sf"/>
</dbReference>
<reference evidence="2" key="1">
    <citation type="journal article" date="2020" name="Fungal Divers.">
        <title>Resolving the Mortierellaceae phylogeny through synthesis of multi-gene phylogenetics and phylogenomics.</title>
        <authorList>
            <person name="Vandepol N."/>
            <person name="Liber J."/>
            <person name="Desiro A."/>
            <person name="Na H."/>
            <person name="Kennedy M."/>
            <person name="Barry K."/>
            <person name="Grigoriev I.V."/>
            <person name="Miller A.N."/>
            <person name="O'Donnell K."/>
            <person name="Stajich J.E."/>
            <person name="Bonito G."/>
        </authorList>
    </citation>
    <scope>NUCLEOTIDE SEQUENCE</scope>
    <source>
        <strain evidence="2">NRRL 6426</strain>
    </source>
</reference>
<dbReference type="AlphaFoldDB" id="A0A9P5VAI5"/>
<feature type="region of interest" description="Disordered" evidence="1">
    <location>
        <begin position="193"/>
        <end position="212"/>
    </location>
</feature>
<gene>
    <name evidence="2" type="ORF">BG015_008657</name>
</gene>
<organism evidence="2 3">
    <name type="scientific">Linnemannia schmuckeri</name>
    <dbReference type="NCBI Taxonomy" id="64567"/>
    <lineage>
        <taxon>Eukaryota</taxon>
        <taxon>Fungi</taxon>
        <taxon>Fungi incertae sedis</taxon>
        <taxon>Mucoromycota</taxon>
        <taxon>Mortierellomycotina</taxon>
        <taxon>Mortierellomycetes</taxon>
        <taxon>Mortierellales</taxon>
        <taxon>Mortierellaceae</taxon>
        <taxon>Linnemannia</taxon>
    </lineage>
</organism>
<evidence type="ECO:0000313" key="2">
    <source>
        <dbReference type="EMBL" id="KAF9149554.1"/>
    </source>
</evidence>
<feature type="compositionally biased region" description="Acidic residues" evidence="1">
    <location>
        <begin position="193"/>
        <end position="204"/>
    </location>
</feature>
<keyword evidence="3" id="KW-1185">Reference proteome</keyword>